<dbReference type="Pfam" id="PF00027">
    <property type="entry name" value="cNMP_binding"/>
    <property type="match status" value="1"/>
</dbReference>
<evidence type="ECO:0000313" key="6">
    <source>
        <dbReference type="Proteomes" id="UP000241444"/>
    </source>
</evidence>
<dbReference type="SUPFAM" id="SSF51206">
    <property type="entry name" value="cAMP-binding domain-like"/>
    <property type="match status" value="1"/>
</dbReference>
<reference evidence="6" key="1">
    <citation type="submission" date="2017-11" db="EMBL/GenBank/DDBJ databases">
        <authorList>
            <person name="Kuznetsova I."/>
            <person name="Sazanova A."/>
            <person name="Chirak E."/>
            <person name="Safronova V."/>
            <person name="Willems A."/>
        </authorList>
    </citation>
    <scope>NUCLEOTIDE SEQUENCE [LARGE SCALE GENOMIC DNA]</scope>
    <source>
        <strain evidence="6">STM 196</strain>
    </source>
</reference>
<dbReference type="InterPro" id="IPR000595">
    <property type="entry name" value="cNMP-bd_dom"/>
</dbReference>
<protein>
    <submittedName>
        <fullName evidence="5">Crp/Fnr family transcriptional regulator</fullName>
    </submittedName>
</protein>
<keyword evidence="3" id="KW-0804">Transcription</keyword>
<dbReference type="Pfam" id="PF13545">
    <property type="entry name" value="HTH_Crp_2"/>
    <property type="match status" value="1"/>
</dbReference>
<evidence type="ECO:0000259" key="4">
    <source>
        <dbReference type="PROSITE" id="PS51063"/>
    </source>
</evidence>
<accession>A0A2P7BD60</accession>
<dbReference type="RefSeq" id="WP_106713253.1">
    <property type="nucleotide sequence ID" value="NZ_PGGO01000020.1"/>
</dbReference>
<sequence length="251" mass="28109">MKTTTASAARQFPCDKCPLQGFPHFQLHEKEEIKFLSGFKTGELVADAGTTVLVEGANSAHLFTVLSGWGFRYKTLDDGRRQILNYVLPGDLIGLQGSVMKEMQHSIEALSPMILCVFQRDKLPDLFRNFPNLAYDITWLASREEQMLDEILLSVGRRTALERAAYLFAFIFQRAKSVAMVKNGKLTVPVTQQHVADTLGLSIVHTNKTLRKLAGRGALRWLDRGCEVLDEQMLMDISGWPGLPAAPRPYI</sequence>
<dbReference type="CDD" id="cd00038">
    <property type="entry name" value="CAP_ED"/>
    <property type="match status" value="1"/>
</dbReference>
<dbReference type="AlphaFoldDB" id="A0A2P7BD60"/>
<evidence type="ECO:0000256" key="3">
    <source>
        <dbReference type="ARBA" id="ARBA00023163"/>
    </source>
</evidence>
<proteinExistence type="predicted"/>
<dbReference type="InterPro" id="IPR014710">
    <property type="entry name" value="RmlC-like_jellyroll"/>
</dbReference>
<dbReference type="PROSITE" id="PS51063">
    <property type="entry name" value="HTH_CRP_2"/>
    <property type="match status" value="1"/>
</dbReference>
<dbReference type="GO" id="GO:0006355">
    <property type="term" value="P:regulation of DNA-templated transcription"/>
    <property type="evidence" value="ECO:0007669"/>
    <property type="project" value="InterPro"/>
</dbReference>
<dbReference type="Gene3D" id="2.60.120.10">
    <property type="entry name" value="Jelly Rolls"/>
    <property type="match status" value="1"/>
</dbReference>
<dbReference type="Proteomes" id="UP000241444">
    <property type="component" value="Unassembled WGS sequence"/>
</dbReference>
<comment type="caution">
    <text evidence="5">The sequence shown here is derived from an EMBL/GenBank/DDBJ whole genome shotgun (WGS) entry which is preliminary data.</text>
</comment>
<dbReference type="InterPro" id="IPR036388">
    <property type="entry name" value="WH-like_DNA-bd_sf"/>
</dbReference>
<dbReference type="EMBL" id="PGGO01000020">
    <property type="protein sequence ID" value="PSH64401.1"/>
    <property type="molecule type" value="Genomic_DNA"/>
</dbReference>
<evidence type="ECO:0000256" key="2">
    <source>
        <dbReference type="ARBA" id="ARBA00023125"/>
    </source>
</evidence>
<dbReference type="SUPFAM" id="SSF46785">
    <property type="entry name" value="Winged helix' DNA-binding domain"/>
    <property type="match status" value="1"/>
</dbReference>
<keyword evidence="1" id="KW-0805">Transcription regulation</keyword>
<evidence type="ECO:0000256" key="1">
    <source>
        <dbReference type="ARBA" id="ARBA00023015"/>
    </source>
</evidence>
<organism evidence="5 6">
    <name type="scientific">Phyllobacterium brassicacearum</name>
    <dbReference type="NCBI Taxonomy" id="314235"/>
    <lineage>
        <taxon>Bacteria</taxon>
        <taxon>Pseudomonadati</taxon>
        <taxon>Pseudomonadota</taxon>
        <taxon>Alphaproteobacteria</taxon>
        <taxon>Hyphomicrobiales</taxon>
        <taxon>Phyllobacteriaceae</taxon>
        <taxon>Phyllobacterium</taxon>
    </lineage>
</organism>
<gene>
    <name evidence="5" type="ORF">CU102_22095</name>
</gene>
<evidence type="ECO:0000313" key="5">
    <source>
        <dbReference type="EMBL" id="PSH64401.1"/>
    </source>
</evidence>
<dbReference type="InterPro" id="IPR018490">
    <property type="entry name" value="cNMP-bd_dom_sf"/>
</dbReference>
<dbReference type="GO" id="GO:0003677">
    <property type="term" value="F:DNA binding"/>
    <property type="evidence" value="ECO:0007669"/>
    <property type="project" value="UniProtKB-KW"/>
</dbReference>
<keyword evidence="6" id="KW-1185">Reference proteome</keyword>
<name>A0A2P7BD60_9HYPH</name>
<dbReference type="InterPro" id="IPR036390">
    <property type="entry name" value="WH_DNA-bd_sf"/>
</dbReference>
<dbReference type="Gene3D" id="1.10.10.10">
    <property type="entry name" value="Winged helix-like DNA-binding domain superfamily/Winged helix DNA-binding domain"/>
    <property type="match status" value="1"/>
</dbReference>
<dbReference type="InterPro" id="IPR012318">
    <property type="entry name" value="HTH_CRP"/>
</dbReference>
<feature type="domain" description="HTH crp-type" evidence="4">
    <location>
        <begin position="158"/>
        <end position="232"/>
    </location>
</feature>
<keyword evidence="2" id="KW-0238">DNA-binding</keyword>
<dbReference type="OrthoDB" id="7584044at2"/>